<dbReference type="SMART" id="SM00936">
    <property type="entry name" value="PBP5_C"/>
    <property type="match status" value="1"/>
</dbReference>
<gene>
    <name evidence="18" type="ORF">BRX40_14005</name>
    <name evidence="19" type="ORF">CA257_11910</name>
</gene>
<dbReference type="GO" id="GO:0009002">
    <property type="term" value="F:serine-type D-Ala-D-Ala carboxypeptidase activity"/>
    <property type="evidence" value="ECO:0007669"/>
    <property type="project" value="UniProtKB-EC"/>
</dbReference>
<comment type="similarity">
    <text evidence="3 15">Belongs to the peptidase S11 family.</text>
</comment>
<organism evidence="18 20">
    <name type="scientific">Sphingomonas koreensis</name>
    <dbReference type="NCBI Taxonomy" id="93064"/>
    <lineage>
        <taxon>Bacteria</taxon>
        <taxon>Pseudomonadati</taxon>
        <taxon>Pseudomonadota</taxon>
        <taxon>Alphaproteobacteria</taxon>
        <taxon>Sphingomonadales</taxon>
        <taxon>Sphingomonadaceae</taxon>
        <taxon>Sphingomonas</taxon>
    </lineage>
</organism>
<feature type="signal peptide" evidence="16">
    <location>
        <begin position="1"/>
        <end position="19"/>
    </location>
</feature>
<evidence type="ECO:0000313" key="21">
    <source>
        <dbReference type="Proteomes" id="UP000286681"/>
    </source>
</evidence>
<dbReference type="RefSeq" id="WP_075152030.1">
    <property type="nucleotide sequence ID" value="NZ_CP018820.1"/>
</dbReference>
<comment type="catalytic activity">
    <reaction evidence="12">
        <text>Preferential cleavage: (Ac)2-L-Lys-D-Ala-|-D-Ala. Also transpeptidation of peptidyl-alanyl moieties that are N-acyl substituents of D-alanine.</text>
        <dbReference type="EC" id="3.4.16.4"/>
    </reaction>
</comment>
<dbReference type="PANTHER" id="PTHR21581:SF6">
    <property type="entry name" value="TRAFFICKING PROTEIN PARTICLE COMPLEX SUBUNIT 12"/>
    <property type="match status" value="1"/>
</dbReference>
<dbReference type="GO" id="GO:0006508">
    <property type="term" value="P:proteolysis"/>
    <property type="evidence" value="ECO:0007669"/>
    <property type="project" value="UniProtKB-KW"/>
</dbReference>
<reference evidence="20" key="2">
    <citation type="submission" date="2016-12" db="EMBL/GenBank/DDBJ databases">
        <title>Whole genome sequencing of Sphingomonas sp. ABOJV.</title>
        <authorList>
            <person name="Conlan S."/>
            <person name="Thomas P.J."/>
            <person name="Mullikin J."/>
            <person name="Palmore T.N."/>
            <person name="Frank K.M."/>
            <person name="Segre J.A."/>
        </authorList>
    </citation>
    <scope>NUCLEOTIDE SEQUENCE [LARGE SCALE GENOMIC DNA]</scope>
    <source>
        <strain evidence="20">ABOJV</strain>
    </source>
</reference>
<feature type="domain" description="Peptidase S11 D-Ala-D-Ala carboxypeptidase A C-terminal" evidence="17">
    <location>
        <begin position="289"/>
        <end position="379"/>
    </location>
</feature>
<dbReference type="InterPro" id="IPR015956">
    <property type="entry name" value="Peniciliin-bd_prot_C_sf"/>
</dbReference>
<dbReference type="Proteomes" id="UP000286681">
    <property type="component" value="Unassembled WGS sequence"/>
</dbReference>
<evidence type="ECO:0000313" key="19">
    <source>
        <dbReference type="EMBL" id="RSV02599.1"/>
    </source>
</evidence>
<evidence type="ECO:0000256" key="13">
    <source>
        <dbReference type="PIRSR" id="PIRSR618044-1"/>
    </source>
</evidence>
<dbReference type="Proteomes" id="UP000185161">
    <property type="component" value="Chromosome"/>
</dbReference>
<dbReference type="InterPro" id="IPR012907">
    <property type="entry name" value="Peptidase_S11_C"/>
</dbReference>
<feature type="active site" description="Acyl-ester intermediate" evidence="13">
    <location>
        <position position="64"/>
    </location>
</feature>
<keyword evidence="5 18" id="KW-0121">Carboxypeptidase</keyword>
<dbReference type="STRING" id="93064.BRX40_14005"/>
<feature type="active site" description="Proton acceptor" evidence="13">
    <location>
        <position position="67"/>
    </location>
</feature>
<evidence type="ECO:0000313" key="18">
    <source>
        <dbReference type="EMBL" id="APR53392.1"/>
    </source>
</evidence>
<keyword evidence="10" id="KW-0573">Peptidoglycan synthesis</keyword>
<dbReference type="InterPro" id="IPR001967">
    <property type="entry name" value="Peptidase_S11_N"/>
</dbReference>
<evidence type="ECO:0000256" key="1">
    <source>
        <dbReference type="ARBA" id="ARBA00003217"/>
    </source>
</evidence>
<evidence type="ECO:0000256" key="4">
    <source>
        <dbReference type="ARBA" id="ARBA00012448"/>
    </source>
</evidence>
<dbReference type="EMBL" id="CP018820">
    <property type="protein sequence ID" value="APR53392.1"/>
    <property type="molecule type" value="Genomic_DNA"/>
</dbReference>
<dbReference type="GO" id="GO:0009252">
    <property type="term" value="P:peptidoglycan biosynthetic process"/>
    <property type="evidence" value="ECO:0007669"/>
    <property type="project" value="UniProtKB-UniPathway"/>
</dbReference>
<keyword evidence="6" id="KW-0645">Protease</keyword>
<evidence type="ECO:0000313" key="20">
    <source>
        <dbReference type="Proteomes" id="UP000185161"/>
    </source>
</evidence>
<keyword evidence="7 16" id="KW-0732">Signal</keyword>
<protein>
    <recommendedName>
        <fullName evidence="4">serine-type D-Ala-D-Ala carboxypeptidase</fullName>
        <ecNumber evidence="4">3.4.16.4</ecNumber>
    </recommendedName>
</protein>
<evidence type="ECO:0000256" key="16">
    <source>
        <dbReference type="SAM" id="SignalP"/>
    </source>
</evidence>
<comment type="pathway">
    <text evidence="2">Cell wall biogenesis; peptidoglycan biosynthesis.</text>
</comment>
<dbReference type="AlphaFoldDB" id="A0A1L6JBU9"/>
<reference evidence="19 21" key="3">
    <citation type="submission" date="2018-07" db="EMBL/GenBank/DDBJ databases">
        <title>Genomic and Epidemiologic Investigation of an Indolent Hospital Outbreak.</title>
        <authorList>
            <person name="Johnson R.C."/>
            <person name="Deming C."/>
            <person name="Conlan S."/>
            <person name="Zellmer C.J."/>
            <person name="Michelin A.V."/>
            <person name="Lee-Lin S."/>
            <person name="Thomas P.J."/>
            <person name="Park M."/>
            <person name="Weingarten R.A."/>
            <person name="Less J."/>
            <person name="Dekker J.P."/>
            <person name="Frank K.M."/>
            <person name="Musser K.A."/>
            <person name="Mcquiston J.R."/>
            <person name="Henderson D.K."/>
            <person name="Lau A.F."/>
            <person name="Palmore T.N."/>
            <person name="Segre J.A."/>
        </authorList>
    </citation>
    <scope>NUCLEOTIDE SEQUENCE [LARGE SCALE GENOMIC DNA]</scope>
    <source>
        <strain evidence="19 21">SK-NIH.Env10_0317</strain>
    </source>
</reference>
<dbReference type="GeneID" id="44133678"/>
<keyword evidence="9" id="KW-0133">Cell shape</keyword>
<sequence length="395" mass="42031">MKKFLLSAAALATAIAPTAAQNAGATAAQTPPFETVAPVAFMEDLSSGAVLYAKDADRRMPPASMAKMMTAYVAFDLIKQGKLKLDQMVDVRPETWRKWHGPSAGSTMFLSPGQKVSVENLINGIVVVSGNDACVVLAEAVAGTEEAFVNLMNQKAAELGLKNSRFGTSNGWPDEGRTYVTARDLAHLAKATISNHPDLYKRFYSRESFTFGTTMGGAPITQANRDPLLGRVKGADGLKTGHTDEAGYGFTGSAEQNGRRLVMVVAGLTSFNQRIEESVKFMDWGFRAWSAQKVVSKGRKVDAAQVQLGDASEVGLVAPRDLSVAIPAGTSPQFKATVIYQGPIKAPIKAGAHVADLVITAPGLPEQRMPLVAESDVGEAGFFGRIWAGLMSFFA</sequence>
<dbReference type="GO" id="GO:0008360">
    <property type="term" value="P:regulation of cell shape"/>
    <property type="evidence" value="ECO:0007669"/>
    <property type="project" value="UniProtKB-KW"/>
</dbReference>
<dbReference type="PRINTS" id="PR00725">
    <property type="entry name" value="DADACBPTASE1"/>
</dbReference>
<dbReference type="SUPFAM" id="SSF56601">
    <property type="entry name" value="beta-lactamase/transpeptidase-like"/>
    <property type="match status" value="1"/>
</dbReference>
<evidence type="ECO:0000256" key="15">
    <source>
        <dbReference type="RuleBase" id="RU004016"/>
    </source>
</evidence>
<evidence type="ECO:0000256" key="3">
    <source>
        <dbReference type="ARBA" id="ARBA00007164"/>
    </source>
</evidence>
<dbReference type="InterPro" id="IPR012338">
    <property type="entry name" value="Beta-lactam/transpept-like"/>
</dbReference>
<comment type="function">
    <text evidence="1">Removes C-terminal D-alanyl residues from sugar-peptide cell wall precursors.</text>
</comment>
<evidence type="ECO:0000259" key="17">
    <source>
        <dbReference type="SMART" id="SM00936"/>
    </source>
</evidence>
<dbReference type="Gene3D" id="2.60.410.10">
    <property type="entry name" value="D-Ala-D-Ala carboxypeptidase, C-terminal domain"/>
    <property type="match status" value="1"/>
</dbReference>
<evidence type="ECO:0000256" key="11">
    <source>
        <dbReference type="ARBA" id="ARBA00023316"/>
    </source>
</evidence>
<evidence type="ECO:0000256" key="9">
    <source>
        <dbReference type="ARBA" id="ARBA00022960"/>
    </source>
</evidence>
<dbReference type="UniPathway" id="UPA00219"/>
<feature type="chain" id="PRO_5012566567" description="serine-type D-Ala-D-Ala carboxypeptidase" evidence="16">
    <location>
        <begin position="20"/>
        <end position="395"/>
    </location>
</feature>
<feature type="binding site" evidence="14">
    <location>
        <position position="239"/>
    </location>
    <ligand>
        <name>substrate</name>
    </ligand>
</feature>
<dbReference type="KEGG" id="skr:BRX40_14005"/>
<dbReference type="OrthoDB" id="9795979at2"/>
<dbReference type="PANTHER" id="PTHR21581">
    <property type="entry name" value="D-ALANYL-D-ALANINE CARBOXYPEPTIDASE"/>
    <property type="match status" value="1"/>
</dbReference>
<dbReference type="InterPro" id="IPR018044">
    <property type="entry name" value="Peptidase_S11"/>
</dbReference>
<evidence type="ECO:0000256" key="2">
    <source>
        <dbReference type="ARBA" id="ARBA00004752"/>
    </source>
</evidence>
<proteinExistence type="inferred from homology"/>
<dbReference type="Gene3D" id="3.40.710.10">
    <property type="entry name" value="DD-peptidase/beta-lactamase superfamily"/>
    <property type="match status" value="1"/>
</dbReference>
<evidence type="ECO:0000256" key="14">
    <source>
        <dbReference type="PIRSR" id="PIRSR618044-2"/>
    </source>
</evidence>
<dbReference type="EC" id="3.4.16.4" evidence="4"/>
<dbReference type="InterPro" id="IPR037167">
    <property type="entry name" value="Peptidase_S11_C_sf"/>
</dbReference>
<name>A0A1L6JBU9_9SPHN</name>
<evidence type="ECO:0000256" key="6">
    <source>
        <dbReference type="ARBA" id="ARBA00022670"/>
    </source>
</evidence>
<dbReference type="Pfam" id="PF07943">
    <property type="entry name" value="PBP5_C"/>
    <property type="match status" value="1"/>
</dbReference>
<keyword evidence="8" id="KW-0378">Hydrolase</keyword>
<reference evidence="18" key="1">
    <citation type="submission" date="2016-12" db="EMBL/GenBank/DDBJ databases">
        <title>Whole genome sequencing of Sphingomonas koreensis.</title>
        <authorList>
            <person name="Conlan S."/>
            <person name="Thomas P.J."/>
            <person name="Mullikin J."/>
            <person name="Palmore T.N."/>
            <person name="Frank K.M."/>
            <person name="Segre J.A."/>
        </authorList>
    </citation>
    <scope>NUCLEOTIDE SEQUENCE</scope>
    <source>
        <strain evidence="18">ABOJV</strain>
    </source>
</reference>
<accession>A0A1L6JBU9</accession>
<evidence type="ECO:0000256" key="7">
    <source>
        <dbReference type="ARBA" id="ARBA00022729"/>
    </source>
</evidence>
<dbReference type="EMBL" id="QQWO01000009">
    <property type="protein sequence ID" value="RSV02599.1"/>
    <property type="molecule type" value="Genomic_DNA"/>
</dbReference>
<evidence type="ECO:0000256" key="10">
    <source>
        <dbReference type="ARBA" id="ARBA00022984"/>
    </source>
</evidence>
<feature type="active site" evidence="13">
    <location>
        <position position="129"/>
    </location>
</feature>
<evidence type="ECO:0000256" key="12">
    <source>
        <dbReference type="ARBA" id="ARBA00034000"/>
    </source>
</evidence>
<dbReference type="SUPFAM" id="SSF69189">
    <property type="entry name" value="Penicillin-binding protein associated domain"/>
    <property type="match status" value="1"/>
</dbReference>
<keyword evidence="20" id="KW-1185">Reference proteome</keyword>
<dbReference type="Pfam" id="PF00768">
    <property type="entry name" value="Peptidase_S11"/>
    <property type="match status" value="1"/>
</dbReference>
<evidence type="ECO:0000256" key="8">
    <source>
        <dbReference type="ARBA" id="ARBA00022801"/>
    </source>
</evidence>
<evidence type="ECO:0000256" key="5">
    <source>
        <dbReference type="ARBA" id="ARBA00022645"/>
    </source>
</evidence>
<dbReference type="GO" id="GO:0071555">
    <property type="term" value="P:cell wall organization"/>
    <property type="evidence" value="ECO:0007669"/>
    <property type="project" value="UniProtKB-KW"/>
</dbReference>
<keyword evidence="11" id="KW-0961">Cell wall biogenesis/degradation</keyword>